<reference evidence="1 2" key="1">
    <citation type="submission" date="2019-05" db="EMBL/GenBank/DDBJ databases">
        <title>Another draft genome of Portunus trituberculatus and its Hox gene families provides insights of decapod evolution.</title>
        <authorList>
            <person name="Jeong J.-H."/>
            <person name="Song I."/>
            <person name="Kim S."/>
            <person name="Choi T."/>
            <person name="Kim D."/>
            <person name="Ryu S."/>
            <person name="Kim W."/>
        </authorList>
    </citation>
    <scope>NUCLEOTIDE SEQUENCE [LARGE SCALE GENOMIC DNA]</scope>
    <source>
        <tissue evidence="1">Muscle</tissue>
    </source>
</reference>
<evidence type="ECO:0000313" key="2">
    <source>
        <dbReference type="Proteomes" id="UP000324222"/>
    </source>
</evidence>
<protein>
    <submittedName>
        <fullName evidence="1">Uncharacterized protein</fullName>
    </submittedName>
</protein>
<accession>A0A5B7HDJ3</accession>
<dbReference type="Proteomes" id="UP000324222">
    <property type="component" value="Unassembled WGS sequence"/>
</dbReference>
<evidence type="ECO:0000313" key="1">
    <source>
        <dbReference type="EMBL" id="MPC67879.1"/>
    </source>
</evidence>
<keyword evidence="2" id="KW-1185">Reference proteome</keyword>
<organism evidence="1 2">
    <name type="scientific">Portunus trituberculatus</name>
    <name type="common">Swimming crab</name>
    <name type="synonym">Neptunus trituberculatus</name>
    <dbReference type="NCBI Taxonomy" id="210409"/>
    <lineage>
        <taxon>Eukaryota</taxon>
        <taxon>Metazoa</taxon>
        <taxon>Ecdysozoa</taxon>
        <taxon>Arthropoda</taxon>
        <taxon>Crustacea</taxon>
        <taxon>Multicrustacea</taxon>
        <taxon>Malacostraca</taxon>
        <taxon>Eumalacostraca</taxon>
        <taxon>Eucarida</taxon>
        <taxon>Decapoda</taxon>
        <taxon>Pleocyemata</taxon>
        <taxon>Brachyura</taxon>
        <taxon>Eubrachyura</taxon>
        <taxon>Portunoidea</taxon>
        <taxon>Portunidae</taxon>
        <taxon>Portuninae</taxon>
        <taxon>Portunus</taxon>
    </lineage>
</organism>
<proteinExistence type="predicted"/>
<name>A0A5B7HDJ3_PORTR</name>
<comment type="caution">
    <text evidence="1">The sequence shown here is derived from an EMBL/GenBank/DDBJ whole genome shotgun (WGS) entry which is preliminary data.</text>
</comment>
<dbReference type="EMBL" id="VSRR010026906">
    <property type="protein sequence ID" value="MPC67879.1"/>
    <property type="molecule type" value="Genomic_DNA"/>
</dbReference>
<sequence length="74" mass="9051">MKPHTNHHEYRVDHQHCHYYRDPNFNRKRLIEIFPAGSDGRFGHCESQCGPFKKEAVIVFLKHMRKNRQIDREY</sequence>
<gene>
    <name evidence="1" type="ORF">E2C01_062065</name>
</gene>
<dbReference type="AlphaFoldDB" id="A0A5B7HDJ3"/>